<keyword evidence="5" id="KW-0472">Membrane</keyword>
<organism evidence="11 12">
    <name type="scientific">Microbotryum intermedium</name>
    <dbReference type="NCBI Taxonomy" id="269621"/>
    <lineage>
        <taxon>Eukaryota</taxon>
        <taxon>Fungi</taxon>
        <taxon>Dikarya</taxon>
        <taxon>Basidiomycota</taxon>
        <taxon>Pucciniomycotina</taxon>
        <taxon>Microbotryomycetes</taxon>
        <taxon>Microbotryales</taxon>
        <taxon>Microbotryaceae</taxon>
        <taxon>Microbotryum</taxon>
    </lineage>
</organism>
<evidence type="ECO:0000259" key="10">
    <source>
        <dbReference type="Pfam" id="PF20238"/>
    </source>
</evidence>
<keyword evidence="2" id="KW-1003">Cell membrane</keyword>
<evidence type="ECO:0000256" key="9">
    <source>
        <dbReference type="SAM" id="SignalP"/>
    </source>
</evidence>
<sequence>MKFSIALLALVPLVAAHFTLDYPPTRGFDEDHEPLFCGGFPSPSSSRAPFPLSGLGAVLIDSHHPTAQVGIIAAVGYANVTSFADFNQTASGQKTGMLMPFGTIQGEGEWCFDVTFDSLGAGVIPNGTLATIQVEFNGGDGLLFQCADVILVNNYVAPSNLTCRNGTTTPSSSTTTGGSATASPTANNAAATTAAAKSGAERVVVGGLVGSLSVIALALLA</sequence>
<keyword evidence="7" id="KW-0449">Lipoprotein</keyword>
<keyword evidence="3" id="KW-0336">GPI-anchor</keyword>
<dbReference type="Proteomes" id="UP000198372">
    <property type="component" value="Unassembled WGS sequence"/>
</dbReference>
<dbReference type="GO" id="GO:0098552">
    <property type="term" value="C:side of membrane"/>
    <property type="evidence" value="ECO:0007669"/>
    <property type="project" value="UniProtKB-KW"/>
</dbReference>
<dbReference type="EMBL" id="FMSP01000007">
    <property type="protein sequence ID" value="SCV71525.1"/>
    <property type="molecule type" value="Genomic_DNA"/>
</dbReference>
<dbReference type="OrthoDB" id="2146436at2759"/>
<keyword evidence="12" id="KW-1185">Reference proteome</keyword>
<protein>
    <submittedName>
        <fullName evidence="11">BQ2448_3113 protein</fullName>
    </submittedName>
</protein>
<evidence type="ECO:0000256" key="5">
    <source>
        <dbReference type="ARBA" id="ARBA00023136"/>
    </source>
</evidence>
<evidence type="ECO:0000313" key="12">
    <source>
        <dbReference type="Proteomes" id="UP000198372"/>
    </source>
</evidence>
<dbReference type="STRING" id="269621.A0A238FEB9"/>
<evidence type="ECO:0000256" key="8">
    <source>
        <dbReference type="SAM" id="MobiDB-lite"/>
    </source>
</evidence>
<evidence type="ECO:0000313" key="11">
    <source>
        <dbReference type="EMBL" id="SCV71525.1"/>
    </source>
</evidence>
<evidence type="ECO:0000256" key="3">
    <source>
        <dbReference type="ARBA" id="ARBA00022622"/>
    </source>
</evidence>
<name>A0A238FEB9_9BASI</name>
<comment type="subcellular location">
    <subcellularLocation>
        <location evidence="1">Cell membrane</location>
        <topology evidence="1">Lipid-anchor</topology>
        <topology evidence="1">GPI-anchor</topology>
    </subcellularLocation>
</comment>
<feature type="domain" description="Copper acquisition factor BIM1-like" evidence="10">
    <location>
        <begin position="16"/>
        <end position="167"/>
    </location>
</feature>
<accession>A0A238FEB9</accession>
<dbReference type="PANTHER" id="PTHR34992">
    <property type="entry name" value="HYPHAL ANASTAMOSIS-7 PROTEIN"/>
    <property type="match status" value="1"/>
</dbReference>
<dbReference type="InterPro" id="IPR046530">
    <property type="entry name" value="BIM1-like_dom"/>
</dbReference>
<feature type="compositionally biased region" description="Low complexity" evidence="8">
    <location>
        <begin position="166"/>
        <end position="185"/>
    </location>
</feature>
<feature type="signal peptide" evidence="9">
    <location>
        <begin position="1"/>
        <end position="16"/>
    </location>
</feature>
<evidence type="ECO:0000256" key="6">
    <source>
        <dbReference type="ARBA" id="ARBA00023180"/>
    </source>
</evidence>
<evidence type="ECO:0000256" key="2">
    <source>
        <dbReference type="ARBA" id="ARBA00022475"/>
    </source>
</evidence>
<dbReference type="Pfam" id="PF20238">
    <property type="entry name" value="BIM1-like_dom"/>
    <property type="match status" value="1"/>
</dbReference>
<keyword evidence="4 9" id="KW-0732">Signal</keyword>
<keyword evidence="6" id="KW-0325">Glycoprotein</keyword>
<evidence type="ECO:0000256" key="4">
    <source>
        <dbReference type="ARBA" id="ARBA00022729"/>
    </source>
</evidence>
<evidence type="ECO:0000256" key="1">
    <source>
        <dbReference type="ARBA" id="ARBA00004609"/>
    </source>
</evidence>
<reference evidence="12" key="1">
    <citation type="submission" date="2016-09" db="EMBL/GenBank/DDBJ databases">
        <authorList>
            <person name="Jeantristanb JTB J.-T."/>
            <person name="Ricardo R."/>
        </authorList>
    </citation>
    <scope>NUCLEOTIDE SEQUENCE [LARGE SCALE GENOMIC DNA]</scope>
</reference>
<proteinExistence type="predicted"/>
<feature type="region of interest" description="Disordered" evidence="8">
    <location>
        <begin position="164"/>
        <end position="185"/>
    </location>
</feature>
<dbReference type="GO" id="GO:0005886">
    <property type="term" value="C:plasma membrane"/>
    <property type="evidence" value="ECO:0007669"/>
    <property type="project" value="UniProtKB-SubCell"/>
</dbReference>
<dbReference type="CDD" id="cd21176">
    <property type="entry name" value="LPMO_auxiliary-like"/>
    <property type="match status" value="1"/>
</dbReference>
<evidence type="ECO:0000256" key="7">
    <source>
        <dbReference type="ARBA" id="ARBA00023288"/>
    </source>
</evidence>
<gene>
    <name evidence="11" type="ORF">BQ2448_3113</name>
</gene>
<dbReference type="InterPro" id="IPR046936">
    <property type="entry name" value="BIM1-like"/>
</dbReference>
<feature type="chain" id="PRO_5012601961" evidence="9">
    <location>
        <begin position="17"/>
        <end position="221"/>
    </location>
</feature>
<dbReference type="PANTHER" id="PTHR34992:SF11">
    <property type="entry name" value="COPPER ACQUISITION FACTOR BIM1-LIKE DOMAIN-CONTAINING PROTEIN"/>
    <property type="match status" value="1"/>
</dbReference>
<dbReference type="AlphaFoldDB" id="A0A238FEB9"/>